<evidence type="ECO:0000313" key="2">
    <source>
        <dbReference type="EMBL" id="KAH7135766.1"/>
    </source>
</evidence>
<name>A0A9P9IXE7_9PLEO</name>
<protein>
    <submittedName>
        <fullName evidence="2">Glyoxalase-like domain-containing protein</fullName>
    </submittedName>
</protein>
<dbReference type="InterPro" id="IPR029068">
    <property type="entry name" value="Glyas_Bleomycin-R_OHBP_Dase"/>
</dbReference>
<reference evidence="2" key="1">
    <citation type="journal article" date="2021" name="Nat. Commun.">
        <title>Genetic determinants of endophytism in the Arabidopsis root mycobiome.</title>
        <authorList>
            <person name="Mesny F."/>
            <person name="Miyauchi S."/>
            <person name="Thiergart T."/>
            <person name="Pickel B."/>
            <person name="Atanasova L."/>
            <person name="Karlsson M."/>
            <person name="Huettel B."/>
            <person name="Barry K.W."/>
            <person name="Haridas S."/>
            <person name="Chen C."/>
            <person name="Bauer D."/>
            <person name="Andreopoulos W."/>
            <person name="Pangilinan J."/>
            <person name="LaButti K."/>
            <person name="Riley R."/>
            <person name="Lipzen A."/>
            <person name="Clum A."/>
            <person name="Drula E."/>
            <person name="Henrissat B."/>
            <person name="Kohler A."/>
            <person name="Grigoriev I.V."/>
            <person name="Martin F.M."/>
            <person name="Hacquard S."/>
        </authorList>
    </citation>
    <scope>NUCLEOTIDE SEQUENCE</scope>
    <source>
        <strain evidence="2">MPI-CAGE-CH-0243</strain>
    </source>
</reference>
<feature type="domain" description="Glyoxalase-like" evidence="1">
    <location>
        <begin position="2"/>
        <end position="150"/>
    </location>
</feature>
<dbReference type="Gene3D" id="3.10.180.10">
    <property type="entry name" value="2,3-Dihydroxybiphenyl 1,2-Dioxygenase, domain 1"/>
    <property type="match status" value="1"/>
</dbReference>
<dbReference type="Proteomes" id="UP000700596">
    <property type="component" value="Unassembled WGS sequence"/>
</dbReference>
<comment type="caution">
    <text evidence="2">The sequence shown here is derived from an EMBL/GenBank/DDBJ whole genome shotgun (WGS) entry which is preliminary data.</text>
</comment>
<gene>
    <name evidence="2" type="ORF">B0J11DRAFT_519186</name>
</gene>
<proteinExistence type="predicted"/>
<organism evidence="2 3">
    <name type="scientific">Dendryphion nanum</name>
    <dbReference type="NCBI Taxonomy" id="256645"/>
    <lineage>
        <taxon>Eukaryota</taxon>
        <taxon>Fungi</taxon>
        <taxon>Dikarya</taxon>
        <taxon>Ascomycota</taxon>
        <taxon>Pezizomycotina</taxon>
        <taxon>Dothideomycetes</taxon>
        <taxon>Pleosporomycetidae</taxon>
        <taxon>Pleosporales</taxon>
        <taxon>Torulaceae</taxon>
        <taxon>Dendryphion</taxon>
    </lineage>
</organism>
<evidence type="ECO:0000313" key="3">
    <source>
        <dbReference type="Proteomes" id="UP000700596"/>
    </source>
</evidence>
<keyword evidence="3" id="KW-1185">Reference proteome</keyword>
<feature type="non-terminal residue" evidence="2">
    <location>
        <position position="1"/>
    </location>
</feature>
<dbReference type="PANTHER" id="PTHR40265">
    <property type="entry name" value="BLL2707 PROTEIN"/>
    <property type="match status" value="1"/>
</dbReference>
<sequence>THADNITANTLILLADGCYIELICFLPQPAGSDAVKNHWWGPSSDRIGWTDWCLTNSLSPTQNHEIVKETHGNPVQGGRKRPDGKEVKWSVTFPKGDLGGQSTRGKVPFFCHDTTPRELRVPGDQDKLSHANGVLGVQSITVVVKDQELLDDVSKVYGNVLGVEGLRSGEEVTFEIGRVKQVKELGSGPKIVLRLPSSEEEAAKTVENRFWFGEVVLSAQGGNYKQSGLRERVDTDKDVGGVWIQYL</sequence>
<accession>A0A9P9IXE7</accession>
<dbReference type="AlphaFoldDB" id="A0A9P9IXE7"/>
<dbReference type="Pfam" id="PF13468">
    <property type="entry name" value="Glyoxalase_3"/>
    <property type="match status" value="1"/>
</dbReference>
<dbReference type="PANTHER" id="PTHR40265:SF1">
    <property type="entry name" value="GLYOXALASE-LIKE DOMAIN-CONTAINING PROTEIN"/>
    <property type="match status" value="1"/>
</dbReference>
<evidence type="ECO:0000259" key="1">
    <source>
        <dbReference type="Pfam" id="PF13468"/>
    </source>
</evidence>
<dbReference type="OrthoDB" id="408973at2759"/>
<dbReference type="EMBL" id="JAGMWT010000002">
    <property type="protein sequence ID" value="KAH7135766.1"/>
    <property type="molecule type" value="Genomic_DNA"/>
</dbReference>
<dbReference type="InterPro" id="IPR025870">
    <property type="entry name" value="Glyoxalase-like_dom"/>
</dbReference>